<accession>A0A1F5T3J7</accession>
<organism evidence="1 2">
    <name type="scientific">Candidatus Falkowbacteria bacterium RIFOXYC2_FULL_36_12</name>
    <dbReference type="NCBI Taxonomy" id="1798002"/>
    <lineage>
        <taxon>Bacteria</taxon>
        <taxon>Candidatus Falkowiibacteriota</taxon>
    </lineage>
</organism>
<dbReference type="AlphaFoldDB" id="A0A1F5T3J7"/>
<dbReference type="EMBL" id="MFGJ01000001">
    <property type="protein sequence ID" value="OGF33525.1"/>
    <property type="molecule type" value="Genomic_DNA"/>
</dbReference>
<sequence>MLVTIVKTFDPIIGRRIACQKMLKQVQHDKVGWYVVGRNLKLCFESLPPSLKLWRTGSMTI</sequence>
<gene>
    <name evidence="1" type="ORF">A2478_02485</name>
</gene>
<proteinExistence type="predicted"/>
<reference evidence="1 2" key="1">
    <citation type="journal article" date="2016" name="Nat. Commun.">
        <title>Thousands of microbial genomes shed light on interconnected biogeochemical processes in an aquifer system.</title>
        <authorList>
            <person name="Anantharaman K."/>
            <person name="Brown C.T."/>
            <person name="Hug L.A."/>
            <person name="Sharon I."/>
            <person name="Castelle C.J."/>
            <person name="Probst A.J."/>
            <person name="Thomas B.C."/>
            <person name="Singh A."/>
            <person name="Wilkins M.J."/>
            <person name="Karaoz U."/>
            <person name="Brodie E.L."/>
            <person name="Williams K.H."/>
            <person name="Hubbard S.S."/>
            <person name="Banfield J.F."/>
        </authorList>
    </citation>
    <scope>NUCLEOTIDE SEQUENCE [LARGE SCALE GENOMIC DNA]</scope>
</reference>
<name>A0A1F5T3J7_9BACT</name>
<dbReference type="Proteomes" id="UP000179001">
    <property type="component" value="Unassembled WGS sequence"/>
</dbReference>
<protein>
    <submittedName>
        <fullName evidence="1">Uncharacterized protein</fullName>
    </submittedName>
</protein>
<evidence type="ECO:0000313" key="1">
    <source>
        <dbReference type="EMBL" id="OGF33525.1"/>
    </source>
</evidence>
<evidence type="ECO:0000313" key="2">
    <source>
        <dbReference type="Proteomes" id="UP000179001"/>
    </source>
</evidence>
<comment type="caution">
    <text evidence="1">The sequence shown here is derived from an EMBL/GenBank/DDBJ whole genome shotgun (WGS) entry which is preliminary data.</text>
</comment>